<dbReference type="Proteomes" id="UP000230233">
    <property type="component" value="Unassembled WGS sequence"/>
</dbReference>
<reference evidence="2" key="1">
    <citation type="submission" date="2017-10" db="EMBL/GenBank/DDBJ databases">
        <title>Rapid genome shrinkage in a self-fertile nematode reveals novel sperm competition proteins.</title>
        <authorList>
            <person name="Yin D."/>
            <person name="Schwarz E.M."/>
            <person name="Thomas C.G."/>
            <person name="Felde R.L."/>
            <person name="Korf I.F."/>
            <person name="Cutter A.D."/>
            <person name="Schartner C.M."/>
            <person name="Ralston E.J."/>
            <person name="Meyer B.J."/>
            <person name="Haag E.S."/>
        </authorList>
    </citation>
    <scope>NUCLEOTIDE SEQUENCE [LARGE SCALE GENOMIC DNA]</scope>
    <source>
        <strain evidence="2">JU1422</strain>
    </source>
</reference>
<organism evidence="1 2">
    <name type="scientific">Caenorhabditis nigoni</name>
    <dbReference type="NCBI Taxonomy" id="1611254"/>
    <lineage>
        <taxon>Eukaryota</taxon>
        <taxon>Metazoa</taxon>
        <taxon>Ecdysozoa</taxon>
        <taxon>Nematoda</taxon>
        <taxon>Chromadorea</taxon>
        <taxon>Rhabditida</taxon>
        <taxon>Rhabditina</taxon>
        <taxon>Rhabditomorpha</taxon>
        <taxon>Rhabditoidea</taxon>
        <taxon>Rhabditidae</taxon>
        <taxon>Peloderinae</taxon>
        <taxon>Caenorhabditis</taxon>
    </lineage>
</organism>
<dbReference type="AlphaFoldDB" id="A0A2G5SFM6"/>
<evidence type="ECO:0000313" key="2">
    <source>
        <dbReference type="Proteomes" id="UP000230233"/>
    </source>
</evidence>
<keyword evidence="2" id="KW-1185">Reference proteome</keyword>
<name>A0A2G5SFM6_9PELO</name>
<dbReference type="EMBL" id="PDUG01000011">
    <property type="protein sequence ID" value="PIC13699.1"/>
    <property type="molecule type" value="Genomic_DNA"/>
</dbReference>
<comment type="caution">
    <text evidence="1">The sequence shown here is derived from an EMBL/GenBank/DDBJ whole genome shotgun (WGS) entry which is preliminary data.</text>
</comment>
<dbReference type="STRING" id="1611254.A0A2G5SFM6"/>
<proteinExistence type="predicted"/>
<sequence length="95" mass="10186">MWTESAVNIQSARADVTLLESLNMMACGSALGNPNGFTKNNCIHYLSHPDRNIAIGGVSGQGMQSSSVGATKAVRVLQERIPTPTAYLIKIEKPR</sequence>
<accession>A0A2G5SFM6</accession>
<protein>
    <submittedName>
        <fullName evidence="1">Uncharacterized protein</fullName>
    </submittedName>
</protein>
<gene>
    <name evidence="1" type="ORF">B9Z55_027564</name>
</gene>
<evidence type="ECO:0000313" key="1">
    <source>
        <dbReference type="EMBL" id="PIC13699.1"/>
    </source>
</evidence>